<dbReference type="CDD" id="cd21572">
    <property type="entry name" value="KLF10_N"/>
    <property type="match status" value="1"/>
</dbReference>
<keyword evidence="7" id="KW-0804">Transcription</keyword>
<dbReference type="InParanoid" id="F6SRV2"/>
<dbReference type="SUPFAM" id="SSF57667">
    <property type="entry name" value="beta-beta-alpha zinc fingers"/>
    <property type="match status" value="2"/>
</dbReference>
<dbReference type="Bgee" id="ENSXETG00000004120">
    <property type="expression patterns" value="Expressed in mesonephros and 20 other cell types or tissues"/>
</dbReference>
<dbReference type="FunFam" id="3.30.160.60:FF:000018">
    <property type="entry name" value="Krueppel-like factor 15"/>
    <property type="match status" value="1"/>
</dbReference>
<reference evidence="12" key="2">
    <citation type="submission" date="2011-06" db="UniProtKB">
        <authorList>
            <consortium name="Ensembl"/>
        </authorList>
    </citation>
    <scope>IDENTIFICATION</scope>
</reference>
<dbReference type="Pfam" id="PF00096">
    <property type="entry name" value="zf-C2H2"/>
    <property type="match status" value="3"/>
</dbReference>
<evidence type="ECO:0000256" key="7">
    <source>
        <dbReference type="ARBA" id="ARBA00023163"/>
    </source>
</evidence>
<dbReference type="FunFam" id="3.30.160.60:FF:000134">
    <property type="entry name" value="Krueppel-like factor 11"/>
    <property type="match status" value="1"/>
</dbReference>
<dbReference type="Xenbase" id="XB-GENE-854761">
    <property type="gene designation" value="klf10"/>
</dbReference>
<feature type="domain" description="C2H2-type" evidence="11">
    <location>
        <begin position="436"/>
        <end position="463"/>
    </location>
</feature>
<evidence type="ECO:0000256" key="2">
    <source>
        <dbReference type="ARBA" id="ARBA00022723"/>
    </source>
</evidence>
<evidence type="ECO:0000256" key="8">
    <source>
        <dbReference type="ARBA" id="ARBA00023242"/>
    </source>
</evidence>
<dbReference type="GO" id="GO:0005634">
    <property type="term" value="C:nucleus"/>
    <property type="evidence" value="ECO:0007669"/>
    <property type="project" value="UniProtKB-SubCell"/>
</dbReference>
<evidence type="ECO:0000256" key="10">
    <source>
        <dbReference type="SAM" id="MobiDB-lite"/>
    </source>
</evidence>
<keyword evidence="2" id="KW-0479">Metal-binding</keyword>
<accession>F6SRV2</accession>
<dbReference type="AlphaFoldDB" id="F6SRV2"/>
<dbReference type="HOGENOM" id="CLU_046370_0_0_1"/>
<dbReference type="InterPro" id="IPR013087">
    <property type="entry name" value="Znf_C2H2_type"/>
</dbReference>
<dbReference type="FunFam" id="3.30.160.60:FF:000926">
    <property type="entry name" value="Kruppel like factor 13"/>
    <property type="match status" value="1"/>
</dbReference>
<dbReference type="ExpressionAtlas" id="F6SRV2">
    <property type="expression patterns" value="baseline and differential"/>
</dbReference>
<dbReference type="GO" id="GO:0008270">
    <property type="term" value="F:zinc ion binding"/>
    <property type="evidence" value="ECO:0007669"/>
    <property type="project" value="UniProtKB-KW"/>
</dbReference>
<keyword evidence="4 9" id="KW-0863">Zinc-finger</keyword>
<feature type="region of interest" description="Disordered" evidence="10">
    <location>
        <begin position="76"/>
        <end position="97"/>
    </location>
</feature>
<comment type="subcellular location">
    <subcellularLocation>
        <location evidence="1">Nucleus</location>
    </subcellularLocation>
</comment>
<proteinExistence type="predicted"/>
<evidence type="ECO:0000256" key="4">
    <source>
        <dbReference type="ARBA" id="ARBA00022771"/>
    </source>
</evidence>
<keyword evidence="8" id="KW-0539">Nucleus</keyword>
<evidence type="ECO:0000256" key="9">
    <source>
        <dbReference type="PROSITE-ProRule" id="PRU00042"/>
    </source>
</evidence>
<reference evidence="12" key="1">
    <citation type="journal article" date="2010" name="Science">
        <title>The genome of the Western clawed frog Xenopus tropicalis.</title>
        <authorList>
            <person name="Hellsten U."/>
            <person name="Harland R.M."/>
            <person name="Gilchrist M.J."/>
            <person name="Hendrix D."/>
            <person name="Jurka J."/>
            <person name="Kapitonov V."/>
            <person name="Ovcharenko I."/>
            <person name="Putnam N.H."/>
            <person name="Shu S."/>
            <person name="Taher L."/>
            <person name="Blitz I.L."/>
            <person name="Blumberg B."/>
            <person name="Dichmann D.S."/>
            <person name="Dubchak I."/>
            <person name="Amaya E."/>
            <person name="Detter J.C."/>
            <person name="Fletcher R."/>
            <person name="Gerhard D.S."/>
            <person name="Goodstein D."/>
            <person name="Graves T."/>
            <person name="Grigoriev I.V."/>
            <person name="Grimwood J."/>
            <person name="Kawashima T."/>
            <person name="Lindquist E."/>
            <person name="Lucas S.M."/>
            <person name="Mead P.E."/>
            <person name="Mitros T."/>
            <person name="Ogino H."/>
            <person name="Ohta Y."/>
            <person name="Poliakov A.V."/>
            <person name="Pollet N."/>
            <person name="Robert J."/>
            <person name="Salamov A."/>
            <person name="Sater A.K."/>
            <person name="Schmutz J."/>
            <person name="Terry A."/>
            <person name="Vize P.D."/>
            <person name="Warren W.C."/>
            <person name="Wells D."/>
            <person name="Wills A."/>
            <person name="Wilson R.K."/>
            <person name="Zimmerman L.B."/>
            <person name="Zorn A.M."/>
            <person name="Grainger R."/>
            <person name="Grammer T."/>
            <person name="Khokha M.K."/>
            <person name="Richardson P.M."/>
            <person name="Rokhsar D.S."/>
        </authorList>
    </citation>
    <scope>NUCLEOTIDE SEQUENCE [LARGE SCALE GENOMIC DNA]</scope>
    <source>
        <strain evidence="12">Nigerian</strain>
    </source>
</reference>
<feature type="domain" description="C2H2-type" evidence="11">
    <location>
        <begin position="376"/>
        <end position="405"/>
    </location>
</feature>
<evidence type="ECO:0000256" key="6">
    <source>
        <dbReference type="ARBA" id="ARBA00023015"/>
    </source>
</evidence>
<evidence type="ECO:0000313" key="12">
    <source>
        <dbReference type="Ensembl" id="ENSXETP00000008899"/>
    </source>
</evidence>
<dbReference type="PANTHER" id="PTHR23235">
    <property type="entry name" value="KRUEPPEL-LIKE TRANSCRIPTION FACTOR"/>
    <property type="match status" value="1"/>
</dbReference>
<dbReference type="GeneTree" id="ENSGT00940000159405"/>
<dbReference type="PROSITE" id="PS50157">
    <property type="entry name" value="ZINC_FINGER_C2H2_2"/>
    <property type="match status" value="3"/>
</dbReference>
<dbReference type="SMART" id="SM00355">
    <property type="entry name" value="ZnF_C2H2"/>
    <property type="match status" value="3"/>
</dbReference>
<protein>
    <submittedName>
        <fullName evidence="12">Kruppel-like factor 10</fullName>
    </submittedName>
</protein>
<keyword evidence="3" id="KW-0677">Repeat</keyword>
<dbReference type="InterPro" id="IPR036236">
    <property type="entry name" value="Znf_C2H2_sf"/>
</dbReference>
<dbReference type="PROSITE" id="PS00028">
    <property type="entry name" value="ZINC_FINGER_C2H2_1"/>
    <property type="match status" value="3"/>
</dbReference>
<dbReference type="FunCoup" id="F6SRV2">
    <property type="interactions" value="1215"/>
</dbReference>
<evidence type="ECO:0000259" key="11">
    <source>
        <dbReference type="PROSITE" id="PS50157"/>
    </source>
</evidence>
<evidence type="ECO:0000256" key="1">
    <source>
        <dbReference type="ARBA" id="ARBA00004123"/>
    </source>
</evidence>
<dbReference type="eggNOG" id="KOG1721">
    <property type="taxonomic scope" value="Eukaryota"/>
</dbReference>
<gene>
    <name evidence="12" type="primary">klf10</name>
</gene>
<dbReference type="Gene3D" id="3.30.160.60">
    <property type="entry name" value="Classic Zinc Finger"/>
    <property type="match status" value="3"/>
</dbReference>
<dbReference type="PANTHER" id="PTHR23235:SF64">
    <property type="entry name" value="KRUEPPEL-LIKE FACTOR 10"/>
    <property type="match status" value="1"/>
</dbReference>
<evidence type="ECO:0000256" key="3">
    <source>
        <dbReference type="ARBA" id="ARBA00022737"/>
    </source>
</evidence>
<dbReference type="Ensembl" id="ENSXETT00000008899">
    <property type="protein sequence ID" value="ENSXETP00000008899"/>
    <property type="gene ID" value="ENSXETG00000004120"/>
</dbReference>
<sequence length="487" mass="53647">MSSREKRAASHTVSQAAPLQPAMLSISSQLFPSTVDNMADRQCSVLSPWNTSAPEKKDFEAVEALMFMSRNSEPRHYTDLRPMTPTSDLSESEDSMLPSAHDFTSIPAFCLTPPYSPSECEMAHSPGLHRLSPAPITPGSQTSAVLKSVDVKYPEMQQKAHVTSVIRHTADALHFKQHPAMPNKCSDDPGNKFVPHREESWKKNVPSAVVQPMPISSTEQIKTEMQRVHSFQPALNSGYTTAIACNPQTSSLDTCPPVPAQNTPLLVSTSVPANCVPQMPVLCQMVPFAQSKPVVTTMIANSPPSQSPAVMQPLFYMGGQVPKGTVMFVMPQPVLQNTKTLLPSGTKLSLIAPAPGIPSSETKAPMNTDTSRIRSHVCTQPGCGKTYFKSSHLKAHMRTHTGEKPFSCSWEGCERKFARSDELSRHRRTHTGEKKFACPKCDRRFMRSDHLTKHARRHLSTKKLPTWQMEVSRLSDMAVPQASTPVQ</sequence>
<evidence type="ECO:0000256" key="5">
    <source>
        <dbReference type="ARBA" id="ARBA00022833"/>
    </source>
</evidence>
<feature type="domain" description="C2H2-type" evidence="11">
    <location>
        <begin position="406"/>
        <end position="435"/>
    </location>
</feature>
<name>F6SRV2_XENTR</name>
<organism evidence="12">
    <name type="scientific">Xenopus tropicalis</name>
    <name type="common">Western clawed frog</name>
    <name type="synonym">Silurana tropicalis</name>
    <dbReference type="NCBI Taxonomy" id="8364"/>
    <lineage>
        <taxon>Eukaryota</taxon>
        <taxon>Metazoa</taxon>
        <taxon>Chordata</taxon>
        <taxon>Craniata</taxon>
        <taxon>Vertebrata</taxon>
        <taxon>Euteleostomi</taxon>
        <taxon>Amphibia</taxon>
        <taxon>Batrachia</taxon>
        <taxon>Anura</taxon>
        <taxon>Pipoidea</taxon>
        <taxon>Pipidae</taxon>
        <taxon>Xenopodinae</taxon>
        <taxon>Xenopus</taxon>
        <taxon>Silurana</taxon>
    </lineage>
</organism>
<keyword evidence="6" id="KW-0805">Transcription regulation</keyword>
<keyword evidence="5" id="KW-0862">Zinc</keyword>